<feature type="domain" description="Tetrapyrrole biosynthesis uroporphyrinogen III synthase" evidence="1">
    <location>
        <begin position="24"/>
        <end position="253"/>
    </location>
</feature>
<comment type="caution">
    <text evidence="2">The sequence shown here is derived from an EMBL/GenBank/DDBJ whole genome shotgun (WGS) entry which is preliminary data.</text>
</comment>
<dbReference type="CDD" id="cd06578">
    <property type="entry name" value="HemD"/>
    <property type="match status" value="1"/>
</dbReference>
<evidence type="ECO:0000313" key="3">
    <source>
        <dbReference type="Proteomes" id="UP001232245"/>
    </source>
</evidence>
<dbReference type="GO" id="GO:0004852">
    <property type="term" value="F:uroporphyrinogen-III synthase activity"/>
    <property type="evidence" value="ECO:0007669"/>
    <property type="project" value="UniProtKB-EC"/>
</dbReference>
<dbReference type="Proteomes" id="UP001232245">
    <property type="component" value="Unassembled WGS sequence"/>
</dbReference>
<reference evidence="2 3" key="1">
    <citation type="submission" date="2023-07" db="EMBL/GenBank/DDBJ databases">
        <title>Genomic Encyclopedia of Type Strains, Phase IV (KMG-IV): sequencing the most valuable type-strain genomes for metagenomic binning, comparative biology and taxonomic classification.</title>
        <authorList>
            <person name="Goeker M."/>
        </authorList>
    </citation>
    <scope>NUCLEOTIDE SEQUENCE [LARGE SCALE GENOMIC DNA]</scope>
    <source>
        <strain evidence="2 3">DSM 17723</strain>
    </source>
</reference>
<keyword evidence="2" id="KW-0456">Lyase</keyword>
<dbReference type="EMBL" id="JAUSTZ010000002">
    <property type="protein sequence ID" value="MDQ0224698.1"/>
    <property type="molecule type" value="Genomic_DNA"/>
</dbReference>
<dbReference type="Pfam" id="PF02602">
    <property type="entry name" value="HEM4"/>
    <property type="match status" value="1"/>
</dbReference>
<proteinExistence type="predicted"/>
<dbReference type="SUPFAM" id="SSF69618">
    <property type="entry name" value="HemD-like"/>
    <property type="match status" value="1"/>
</dbReference>
<organism evidence="2 3">
    <name type="scientific">Metabacillus niabensis</name>
    <dbReference type="NCBI Taxonomy" id="324854"/>
    <lineage>
        <taxon>Bacteria</taxon>
        <taxon>Bacillati</taxon>
        <taxon>Bacillota</taxon>
        <taxon>Bacilli</taxon>
        <taxon>Bacillales</taxon>
        <taxon>Bacillaceae</taxon>
        <taxon>Metabacillus</taxon>
    </lineage>
</organism>
<protein>
    <submittedName>
        <fullName evidence="2">Uroporphyrinogen-III synthase</fullName>
        <ecNumber evidence="2">4.2.1.75</ecNumber>
    </submittedName>
</protein>
<dbReference type="Gene3D" id="3.40.50.10090">
    <property type="match status" value="2"/>
</dbReference>
<gene>
    <name evidence="2" type="ORF">J2S02_001027</name>
</gene>
<evidence type="ECO:0000259" key="1">
    <source>
        <dbReference type="Pfam" id="PF02602"/>
    </source>
</evidence>
<sequence>MATGSQPLKGKRILVTRAKSQVEEFMTKIEAEGGIALPAPLLEVKANVENENQIKETIHYLEKYDCIVFTSANGVTFFKYYLDKWEISYRNLKHLISASVGRKTSKQMEQLGLSVSIIPEEFVAEKLVEQIVAKLPLTSRILVIRGNLARPALVEGLRKHGYEVNDLIVYKTIHNQEEADKLKKYVKNNELDYITFTSSSTVDSFMKIFKEKGVFDNLHNIIFICIGPITYKTLKEYGLKGYMAASYTIEDMIKLMVELEQNKEDF</sequence>
<dbReference type="InterPro" id="IPR036108">
    <property type="entry name" value="4pyrrol_syn_uPrphyn_synt_sf"/>
</dbReference>
<name>A0ABT9YXI0_9BACI</name>
<dbReference type="InterPro" id="IPR039793">
    <property type="entry name" value="UROS/Hem4"/>
</dbReference>
<accession>A0ABT9YXI0</accession>
<keyword evidence="3" id="KW-1185">Reference proteome</keyword>
<dbReference type="RefSeq" id="WP_174880049.1">
    <property type="nucleotide sequence ID" value="NZ_CADEPK010000093.1"/>
</dbReference>
<dbReference type="EC" id="4.2.1.75" evidence="2"/>
<dbReference type="PANTHER" id="PTHR40082:SF1">
    <property type="entry name" value="BLR5956 PROTEIN"/>
    <property type="match status" value="1"/>
</dbReference>
<dbReference type="PANTHER" id="PTHR40082">
    <property type="entry name" value="BLR5956 PROTEIN"/>
    <property type="match status" value="1"/>
</dbReference>
<dbReference type="InterPro" id="IPR003754">
    <property type="entry name" value="4pyrrol_synth_uPrphyn_synth"/>
</dbReference>
<evidence type="ECO:0000313" key="2">
    <source>
        <dbReference type="EMBL" id="MDQ0224698.1"/>
    </source>
</evidence>